<dbReference type="InterPro" id="IPR011989">
    <property type="entry name" value="ARM-like"/>
</dbReference>
<protein>
    <submittedName>
        <fullName evidence="3">Uncharacterized protein</fullName>
    </submittedName>
</protein>
<evidence type="ECO:0000256" key="2">
    <source>
        <dbReference type="SAM" id="Phobius"/>
    </source>
</evidence>
<feature type="compositionally biased region" description="Basic residues" evidence="1">
    <location>
        <begin position="68"/>
        <end position="87"/>
    </location>
</feature>
<sequence length="981" mass="107541">MKSDECMYCTRRCQPMRHPKKKNVAIAVNLIFFCCCSRFLSLFFLYLYLSLCAMPWCNIFTRKEREKNRHARRRMGSHAKRGRRPKSRAANSSAKNAEDGSTATRHVPPAPPCVAKLNAQHWHVLEEGCADVAAFALRPSQHAQLLACAVPQRLVEILFTAPSSVGQSQKGDCSNSGNAPRQPHSGVFYLQTAAAEALRNLVVNSAEDAVVDVLAASTFPTSDSGQQLQLQQGQGGGRRIGFRDGLVTLLMSAWDTVQKTRREAPLAPPTVVSKNEADGAMSNEEQWVTEGCGANEELLHAPFMIACRALEEVLQLIAVCVEGSEHIAEAFSAPGVLHALLSLLETTTGVVWETLQHPALLYEPPVEGRGVMWLRQYKRREAELLAAVAVAASEVLHMLSDENEVLASLLQFSEVMAPHQAFLTRSLDATAILAWLRAESSLISSALPHAAAAVAAESETKDTEEEKEDAILLSTGRQNIFYQLCEVSLHVQGTLMNSAPNTTNAARVLPLVVVVLDAHLPHDEWRRTVPLLLQGCALREEHRAVLIRRALWRLRCDQAAVNVLHAVVNAICSLNEADADDETAFQRNPHSTLLYGTNAMYVVGKLMKDALRLPTDANGNKNNKNIIKNEDNTHVSSFDPVNGEDDVVVERALRAAAGTSGTGGLITKLQLLVLSNEVGVWSLANTLLMMVNWSGLGEEPAHIWRAIIHALKLRSQLLTEATTMAAEARERGGEFNECASEITTLVASTPAATNLLRLQLESLVQMLWTLQRKQAAHAGGSLQVTNYLAATGTDVDILTRLAWDAHATPLQKQACVGAVCAMCASFKSSEATHVAARFALGMLQVNGALQTATAAALSSPPPLAAKGEATDVRRRWMANITATDAEWRVRCEASNHIMDLFLDETHDDAVYIPLHVHVALKSFLGPFQSYLKRRQQLVSEAQRNYRITIPEVDDAAHWREVAENLSAFLEYKTQHIGRDRL</sequence>
<dbReference type="OrthoDB" id="272598at2759"/>
<evidence type="ECO:0000256" key="1">
    <source>
        <dbReference type="SAM" id="MobiDB-lite"/>
    </source>
</evidence>
<evidence type="ECO:0000313" key="4">
    <source>
        <dbReference type="Proteomes" id="UP000017861"/>
    </source>
</evidence>
<reference evidence="3 4" key="1">
    <citation type="journal article" date="2014" name="Genome Announc.">
        <title>Trypanosoma cruzi Clone Dm28c Draft Genome Sequence.</title>
        <authorList>
            <person name="Grisard E.C."/>
            <person name="Teixeira S.M."/>
            <person name="de Almeida L.G."/>
            <person name="Stoco P.H."/>
            <person name="Gerber A.L."/>
            <person name="Talavera-Lopez C."/>
            <person name="Lima O.C."/>
            <person name="Andersson B."/>
            <person name="de Vasconcelos A.T."/>
        </authorList>
    </citation>
    <scope>NUCLEOTIDE SEQUENCE [LARGE SCALE GENOMIC DNA]</scope>
    <source>
        <strain evidence="3 4">Dm28c</strain>
    </source>
</reference>
<dbReference type="Proteomes" id="UP000017861">
    <property type="component" value="Unassembled WGS sequence"/>
</dbReference>
<keyword evidence="2" id="KW-1133">Transmembrane helix</keyword>
<evidence type="ECO:0000313" key="3">
    <source>
        <dbReference type="EMBL" id="ESS63412.1"/>
    </source>
</evidence>
<comment type="caution">
    <text evidence="3">The sequence shown here is derived from an EMBL/GenBank/DDBJ whole genome shotgun (WGS) entry which is preliminary data.</text>
</comment>
<proteinExistence type="predicted"/>
<dbReference type="AlphaFoldDB" id="V5BBH0"/>
<keyword evidence="2" id="KW-0812">Transmembrane</keyword>
<dbReference type="Gene3D" id="1.25.10.10">
    <property type="entry name" value="Leucine-rich Repeat Variant"/>
    <property type="match status" value="1"/>
</dbReference>
<dbReference type="EMBL" id="AYLP01000129">
    <property type="protein sequence ID" value="ESS63412.1"/>
    <property type="molecule type" value="Genomic_DNA"/>
</dbReference>
<feature type="region of interest" description="Disordered" evidence="1">
    <location>
        <begin position="68"/>
        <end position="107"/>
    </location>
</feature>
<name>V5BBH0_TRYCR</name>
<keyword evidence="2" id="KW-0472">Membrane</keyword>
<accession>V5BBH0</accession>
<organism evidence="3 4">
    <name type="scientific">Trypanosoma cruzi Dm28c</name>
    <dbReference type="NCBI Taxonomy" id="1416333"/>
    <lineage>
        <taxon>Eukaryota</taxon>
        <taxon>Discoba</taxon>
        <taxon>Euglenozoa</taxon>
        <taxon>Kinetoplastea</taxon>
        <taxon>Metakinetoplastina</taxon>
        <taxon>Trypanosomatida</taxon>
        <taxon>Trypanosomatidae</taxon>
        <taxon>Trypanosoma</taxon>
        <taxon>Schizotrypanum</taxon>
    </lineage>
</organism>
<dbReference type="VEuPathDB" id="TriTrypDB:TCDM_08806"/>
<gene>
    <name evidence="3" type="ORF">TCDM_08806</name>
</gene>
<feature type="transmembrane region" description="Helical" evidence="2">
    <location>
        <begin position="24"/>
        <end position="49"/>
    </location>
</feature>